<dbReference type="FunFam" id="4.10.900.10:FF:000001">
    <property type="entry name" value="Cadherin 2"/>
    <property type="match status" value="1"/>
</dbReference>
<dbReference type="GO" id="GO:0007156">
    <property type="term" value="P:homophilic cell adhesion via plasma membrane adhesion molecules"/>
    <property type="evidence" value="ECO:0007669"/>
    <property type="project" value="InterPro"/>
</dbReference>
<dbReference type="GO" id="GO:0016477">
    <property type="term" value="P:cell migration"/>
    <property type="evidence" value="ECO:0007669"/>
    <property type="project" value="TreeGrafter"/>
</dbReference>
<evidence type="ECO:0000256" key="11">
    <source>
        <dbReference type="ARBA" id="ARBA00022989"/>
    </source>
</evidence>
<feature type="domain" description="Cadherin" evidence="20">
    <location>
        <begin position="279"/>
        <end position="393"/>
    </location>
</feature>
<comment type="subcellular location">
    <subcellularLocation>
        <location evidence="2">Cell junction</location>
        <location evidence="2">Adherens junction</location>
    </subcellularLocation>
    <subcellularLocation>
        <location evidence="1 15">Cell membrane</location>
        <topology evidence="1 15">Single-pass type I membrane protein</topology>
    </subcellularLocation>
</comment>
<evidence type="ECO:0000256" key="13">
    <source>
        <dbReference type="ARBA" id="ARBA00023180"/>
    </source>
</evidence>
<dbReference type="PANTHER" id="PTHR24027">
    <property type="entry name" value="CADHERIN-23"/>
    <property type="match status" value="1"/>
</dbReference>
<keyword evidence="8 14" id="KW-0106">Calcium</keyword>
<dbReference type="GO" id="GO:0045296">
    <property type="term" value="F:cadherin binding"/>
    <property type="evidence" value="ECO:0007669"/>
    <property type="project" value="TreeGrafter"/>
</dbReference>
<feature type="chain" id="PRO_5034912060" description="Cadherin domain-containing protein" evidence="19">
    <location>
        <begin position="24"/>
        <end position="844"/>
    </location>
</feature>
<evidence type="ECO:0000256" key="8">
    <source>
        <dbReference type="ARBA" id="ARBA00022837"/>
    </source>
</evidence>
<evidence type="ECO:0000256" key="18">
    <source>
        <dbReference type="SAM" id="Phobius"/>
    </source>
</evidence>
<dbReference type="FunFam" id="2.60.40.60:FF:000008">
    <property type="entry name" value="Cadherin 24"/>
    <property type="match status" value="1"/>
</dbReference>
<dbReference type="InterPro" id="IPR027397">
    <property type="entry name" value="Catenin-bd_sf"/>
</dbReference>
<evidence type="ECO:0000256" key="14">
    <source>
        <dbReference type="PROSITE-ProRule" id="PRU00043"/>
    </source>
</evidence>
<dbReference type="FunFam" id="2.60.40.60:FF:000017">
    <property type="entry name" value="Cadherin 24"/>
    <property type="match status" value="1"/>
</dbReference>
<evidence type="ECO:0000256" key="3">
    <source>
        <dbReference type="ARBA" id="ARBA00022475"/>
    </source>
</evidence>
<evidence type="ECO:0000256" key="7">
    <source>
        <dbReference type="ARBA" id="ARBA00022737"/>
    </source>
</evidence>
<dbReference type="InterPro" id="IPR015919">
    <property type="entry name" value="Cadherin-like_sf"/>
</dbReference>
<dbReference type="GO" id="GO:0000902">
    <property type="term" value="P:cell morphogenesis"/>
    <property type="evidence" value="ECO:0007669"/>
    <property type="project" value="TreeGrafter"/>
</dbReference>
<dbReference type="GO" id="GO:0099560">
    <property type="term" value="P:synaptic membrane adhesion"/>
    <property type="evidence" value="ECO:0007669"/>
    <property type="project" value="TreeGrafter"/>
</dbReference>
<dbReference type="GO" id="GO:0007043">
    <property type="term" value="P:cell-cell junction assembly"/>
    <property type="evidence" value="ECO:0007669"/>
    <property type="project" value="TreeGrafter"/>
</dbReference>
<keyword evidence="11 18" id="KW-1133">Transmembrane helix</keyword>
<dbReference type="Gene3D" id="2.60.40.60">
    <property type="entry name" value="Cadherins"/>
    <property type="match status" value="5"/>
</dbReference>
<dbReference type="InterPro" id="IPR039808">
    <property type="entry name" value="Cadherin"/>
</dbReference>
<dbReference type="PROSITE" id="PS50268">
    <property type="entry name" value="CADHERIN_2"/>
    <property type="match status" value="5"/>
</dbReference>
<dbReference type="FunFam" id="2.60.40.60:FF:000012">
    <property type="entry name" value="Cadherin 24"/>
    <property type="match status" value="1"/>
</dbReference>
<evidence type="ECO:0000256" key="2">
    <source>
        <dbReference type="ARBA" id="ARBA00004536"/>
    </source>
</evidence>
<proteinExistence type="predicted"/>
<evidence type="ECO:0000313" key="21">
    <source>
        <dbReference type="Ensembl" id="ENSNMLP00000016726.1"/>
    </source>
</evidence>
<evidence type="ECO:0000256" key="4">
    <source>
        <dbReference type="ARBA" id="ARBA00022692"/>
    </source>
</evidence>
<dbReference type="AlphaFoldDB" id="A0A8C6TAE0"/>
<name>A0A8C6TAE0_9GOBI</name>
<keyword evidence="6 19" id="KW-0732">Signal</keyword>
<feature type="domain" description="Cadherin" evidence="20">
    <location>
        <begin position="89"/>
        <end position="169"/>
    </location>
</feature>
<keyword evidence="22" id="KW-1185">Reference proteome</keyword>
<keyword evidence="4 15" id="KW-0812">Transmembrane</keyword>
<evidence type="ECO:0000256" key="6">
    <source>
        <dbReference type="ARBA" id="ARBA00022729"/>
    </source>
</evidence>
<evidence type="ECO:0000256" key="1">
    <source>
        <dbReference type="ARBA" id="ARBA00004251"/>
    </source>
</evidence>
<comment type="function">
    <text evidence="16">Cadherins are calcium-dependent cell adhesion proteins.</text>
</comment>
<evidence type="ECO:0000256" key="12">
    <source>
        <dbReference type="ARBA" id="ARBA00023136"/>
    </source>
</evidence>
<dbReference type="InterPro" id="IPR000233">
    <property type="entry name" value="Cadherin_Y-type_LIR"/>
</dbReference>
<evidence type="ECO:0000256" key="9">
    <source>
        <dbReference type="ARBA" id="ARBA00022889"/>
    </source>
</evidence>
<dbReference type="PRINTS" id="PR00205">
    <property type="entry name" value="CADHERIN"/>
</dbReference>
<feature type="region of interest" description="Disordered" evidence="17">
    <location>
        <begin position="728"/>
        <end position="763"/>
    </location>
</feature>
<dbReference type="PANTHER" id="PTHR24027:SF428">
    <property type="entry name" value="CADHERIN 6"/>
    <property type="match status" value="1"/>
</dbReference>
<evidence type="ECO:0000256" key="10">
    <source>
        <dbReference type="ARBA" id="ARBA00022949"/>
    </source>
</evidence>
<dbReference type="GO" id="GO:0008013">
    <property type="term" value="F:beta-catenin binding"/>
    <property type="evidence" value="ECO:0007669"/>
    <property type="project" value="TreeGrafter"/>
</dbReference>
<dbReference type="Gene3D" id="4.10.900.10">
    <property type="entry name" value="TCF3-CBD (Catenin binding domain)"/>
    <property type="match status" value="1"/>
</dbReference>
<dbReference type="FunFam" id="2.60.40.60:FF:000009">
    <property type="entry name" value="Cadherin 24"/>
    <property type="match status" value="1"/>
</dbReference>
<keyword evidence="7" id="KW-0677">Repeat</keyword>
<dbReference type="InterPro" id="IPR020894">
    <property type="entry name" value="Cadherin_CS"/>
</dbReference>
<dbReference type="Proteomes" id="UP000694523">
    <property type="component" value="Unplaced"/>
</dbReference>
<organism evidence="21 22">
    <name type="scientific">Neogobius melanostomus</name>
    <name type="common">round goby</name>
    <dbReference type="NCBI Taxonomy" id="47308"/>
    <lineage>
        <taxon>Eukaryota</taxon>
        <taxon>Metazoa</taxon>
        <taxon>Chordata</taxon>
        <taxon>Craniata</taxon>
        <taxon>Vertebrata</taxon>
        <taxon>Euteleostomi</taxon>
        <taxon>Actinopterygii</taxon>
        <taxon>Neopterygii</taxon>
        <taxon>Teleostei</taxon>
        <taxon>Neoteleostei</taxon>
        <taxon>Acanthomorphata</taxon>
        <taxon>Gobiaria</taxon>
        <taxon>Gobiiformes</taxon>
        <taxon>Gobioidei</taxon>
        <taxon>Gobiidae</taxon>
        <taxon>Benthophilinae</taxon>
        <taxon>Neogobiini</taxon>
        <taxon>Neogobius</taxon>
    </lineage>
</organism>
<evidence type="ECO:0000256" key="19">
    <source>
        <dbReference type="SAM" id="SignalP"/>
    </source>
</evidence>
<dbReference type="GO" id="GO:0016339">
    <property type="term" value="P:calcium-dependent cell-cell adhesion via plasma membrane cell adhesion molecules"/>
    <property type="evidence" value="ECO:0007669"/>
    <property type="project" value="TreeGrafter"/>
</dbReference>
<evidence type="ECO:0000313" key="22">
    <source>
        <dbReference type="Proteomes" id="UP000694523"/>
    </source>
</evidence>
<dbReference type="FunFam" id="2.60.40.60:FF:000265">
    <property type="entry name" value="Cadherin 12"/>
    <property type="match status" value="1"/>
</dbReference>
<evidence type="ECO:0000256" key="15">
    <source>
        <dbReference type="RuleBase" id="RU003318"/>
    </source>
</evidence>
<reference evidence="21" key="2">
    <citation type="submission" date="2025-09" db="UniProtKB">
        <authorList>
            <consortium name="Ensembl"/>
        </authorList>
    </citation>
    <scope>IDENTIFICATION</scope>
</reference>
<sequence>MWNLGVTIRRLLALALLGTAVYASGPGSALRSGQKRTSLGRARGPGALTGHDANGAPLRRSKRGWMWNQFFLLEEYTGTDMQYVGKLHSDGDRGDGSVRYVLTGEGAGSLFKIDEKSGDIHATKRLDREEKAYYILHAKAVNRQTNIALEGESEFIIKIHDINDNEPRFTKNPYYARVPEMSEIGASVIQVTATDADDATYGNSAKVVYSILEGQPYFSVDAETGLIKTALPGMDREVKEQYQVVIQAKDMAGQMGGLSGTTTVSITLSDVNDNPPRFTKALYEFRVRESLELGGTVGVLRAMDADIGENAEMEYRVIGSDGPGMFEIVTNKSNQEGVIRLRKPLDFERKRQYSLRVQVENSLVSSRFLAAGPFTDEASVKVIVEDVDEPPVFDRGNYVLEVKEDARRNTVIGSVSAADPDDKRSPVRYSIDRRTDMDRIFDVHAGNGSLFTLKELDREENAWHNITVIATEYSKFSDRDAAGEREGSVMRHDSPLLHCAVNDLIFFLFSFFFLACGFPDTPDLVSRVPVYIRILDVNDNAPTFAANYETIVCENAKANQKIQMISATDPDEPSDGHHFFFSLAQEAAGKANFSVRDNKGGRKLLQKSVYHVPVVISDGDFPRQSSTCTLTVRVCTCDRDGNMKLCNAEALTARAGLSTGALVAILLCVIILLMIVVLFAALRRQRKKEPLIISKEDVRDNVVSYNDEGGGEEDTQAFDIGTLRNPEAVDEGKQRRDIIPTESYYNPNPARRPVLVPPRHDNNGDVRDFINQRLQDNDSDPTAPPYDSLATYAYEGSGSVAESLSSLESATTEGDHDYNYLSEWGPRFKKLADMYGGDDSDRES</sequence>
<keyword evidence="13" id="KW-0325">Glycoprotein</keyword>
<evidence type="ECO:0000256" key="16">
    <source>
        <dbReference type="RuleBase" id="RU004357"/>
    </source>
</evidence>
<evidence type="ECO:0000259" key="20">
    <source>
        <dbReference type="PROSITE" id="PS50268"/>
    </source>
</evidence>
<feature type="domain" description="Cadherin" evidence="20">
    <location>
        <begin position="544"/>
        <end position="651"/>
    </location>
</feature>
<dbReference type="GO" id="GO:0005912">
    <property type="term" value="C:adherens junction"/>
    <property type="evidence" value="ECO:0007669"/>
    <property type="project" value="UniProtKB-SubCell"/>
</dbReference>
<dbReference type="PROSITE" id="PS00232">
    <property type="entry name" value="CADHERIN_1"/>
    <property type="match status" value="2"/>
</dbReference>
<keyword evidence="12 18" id="KW-0472">Membrane</keyword>
<dbReference type="CDD" id="cd11304">
    <property type="entry name" value="Cadherin_repeat"/>
    <property type="match status" value="5"/>
</dbReference>
<feature type="domain" description="Cadherin" evidence="20">
    <location>
        <begin position="170"/>
        <end position="278"/>
    </location>
</feature>
<protein>
    <recommendedName>
        <fullName evidence="20">Cadherin domain-containing protein</fullName>
    </recommendedName>
</protein>
<feature type="transmembrane region" description="Helical" evidence="18">
    <location>
        <begin position="661"/>
        <end position="682"/>
    </location>
</feature>
<feature type="region of interest" description="Disordered" evidence="17">
    <location>
        <begin position="26"/>
        <end position="54"/>
    </location>
</feature>
<feature type="compositionally biased region" description="Basic and acidic residues" evidence="17">
    <location>
        <begin position="730"/>
        <end position="739"/>
    </location>
</feature>
<dbReference type="SMART" id="SM00112">
    <property type="entry name" value="CA"/>
    <property type="match status" value="5"/>
</dbReference>
<dbReference type="GO" id="GO:0002009">
    <property type="term" value="P:morphogenesis of an epithelium"/>
    <property type="evidence" value="ECO:0007669"/>
    <property type="project" value="UniProtKB-ARBA"/>
</dbReference>
<dbReference type="GO" id="GO:0044331">
    <property type="term" value="P:cell-cell adhesion mediated by cadherin"/>
    <property type="evidence" value="ECO:0007669"/>
    <property type="project" value="TreeGrafter"/>
</dbReference>
<keyword evidence="9 15" id="KW-0130">Cell adhesion</keyword>
<evidence type="ECO:0000256" key="17">
    <source>
        <dbReference type="SAM" id="MobiDB-lite"/>
    </source>
</evidence>
<dbReference type="Pfam" id="PF00028">
    <property type="entry name" value="Cadherin"/>
    <property type="match status" value="5"/>
</dbReference>
<dbReference type="Ensembl" id="ENSNMLT00000018831.1">
    <property type="protein sequence ID" value="ENSNMLP00000016726.1"/>
    <property type="gene ID" value="ENSNMLG00000009932.1"/>
</dbReference>
<dbReference type="GO" id="GO:0034332">
    <property type="term" value="P:adherens junction organization"/>
    <property type="evidence" value="ECO:0007669"/>
    <property type="project" value="TreeGrafter"/>
</dbReference>
<accession>A0A8C6TAE0</accession>
<dbReference type="GO" id="GO:0005509">
    <property type="term" value="F:calcium ion binding"/>
    <property type="evidence" value="ECO:0007669"/>
    <property type="project" value="UniProtKB-UniRule"/>
</dbReference>
<dbReference type="Pfam" id="PF01049">
    <property type="entry name" value="CADH_Y-type_LIR"/>
    <property type="match status" value="1"/>
</dbReference>
<evidence type="ECO:0000256" key="5">
    <source>
        <dbReference type="ARBA" id="ARBA00022723"/>
    </source>
</evidence>
<dbReference type="InterPro" id="IPR002126">
    <property type="entry name" value="Cadherin-like_dom"/>
</dbReference>
<feature type="domain" description="Cadherin" evidence="20">
    <location>
        <begin position="394"/>
        <end position="544"/>
    </location>
</feature>
<keyword evidence="3" id="KW-1003">Cell membrane</keyword>
<reference evidence="21" key="1">
    <citation type="submission" date="2025-08" db="UniProtKB">
        <authorList>
            <consortium name="Ensembl"/>
        </authorList>
    </citation>
    <scope>IDENTIFICATION</scope>
</reference>
<keyword evidence="5" id="KW-0479">Metal-binding</keyword>
<feature type="signal peptide" evidence="19">
    <location>
        <begin position="1"/>
        <end position="23"/>
    </location>
</feature>
<dbReference type="GO" id="GO:0016342">
    <property type="term" value="C:catenin complex"/>
    <property type="evidence" value="ECO:0007669"/>
    <property type="project" value="TreeGrafter"/>
</dbReference>
<dbReference type="SUPFAM" id="SSF49313">
    <property type="entry name" value="Cadherin-like"/>
    <property type="match status" value="5"/>
</dbReference>
<keyword evidence="10" id="KW-0965">Cell junction</keyword>